<evidence type="ECO:0000313" key="2">
    <source>
        <dbReference type="EMBL" id="KRZ49587.1"/>
    </source>
</evidence>
<keyword evidence="1" id="KW-1133">Transmembrane helix</keyword>
<accession>A0A0V1KQK2</accession>
<name>A0A0V1KQK2_9BILA</name>
<dbReference type="Proteomes" id="UP000054721">
    <property type="component" value="Unassembled WGS sequence"/>
</dbReference>
<dbReference type="EMBL" id="JYDW01000304">
    <property type="protein sequence ID" value="KRZ49587.1"/>
    <property type="molecule type" value="Genomic_DNA"/>
</dbReference>
<keyword evidence="1" id="KW-0812">Transmembrane</keyword>
<feature type="transmembrane region" description="Helical" evidence="1">
    <location>
        <begin position="43"/>
        <end position="63"/>
    </location>
</feature>
<keyword evidence="1" id="KW-0472">Membrane</keyword>
<evidence type="ECO:0000256" key="1">
    <source>
        <dbReference type="SAM" id="Phobius"/>
    </source>
</evidence>
<dbReference type="AlphaFoldDB" id="A0A0V1KQK2"/>
<proteinExistence type="predicted"/>
<keyword evidence="3" id="KW-1185">Reference proteome</keyword>
<gene>
    <name evidence="2" type="ORF">T02_4046</name>
</gene>
<evidence type="ECO:0000313" key="3">
    <source>
        <dbReference type="Proteomes" id="UP000054721"/>
    </source>
</evidence>
<comment type="caution">
    <text evidence="2">The sequence shown here is derived from an EMBL/GenBank/DDBJ whole genome shotgun (WGS) entry which is preliminary data.</text>
</comment>
<protein>
    <submittedName>
        <fullName evidence="2">Uncharacterized protein</fullName>
    </submittedName>
</protein>
<reference evidence="2 3" key="1">
    <citation type="submission" date="2015-05" db="EMBL/GenBank/DDBJ databases">
        <title>Evolution of Trichinella species and genotypes.</title>
        <authorList>
            <person name="Korhonen P.K."/>
            <person name="Edoardo P."/>
            <person name="Giuseppe L.R."/>
            <person name="Gasser R.B."/>
        </authorList>
    </citation>
    <scope>NUCLEOTIDE SEQUENCE [LARGE SCALE GENOMIC DNA]</scope>
    <source>
        <strain evidence="2">ISS10</strain>
    </source>
</reference>
<sequence length="69" mass="7850">MEMNPYLENLAVQQEIFQIVETKHSELFFSASANKFNSNHGTAFSAFLFIYAQSLFAYLSNIVSSEGFE</sequence>
<organism evidence="2 3">
    <name type="scientific">Trichinella nativa</name>
    <dbReference type="NCBI Taxonomy" id="6335"/>
    <lineage>
        <taxon>Eukaryota</taxon>
        <taxon>Metazoa</taxon>
        <taxon>Ecdysozoa</taxon>
        <taxon>Nematoda</taxon>
        <taxon>Enoplea</taxon>
        <taxon>Dorylaimia</taxon>
        <taxon>Trichinellida</taxon>
        <taxon>Trichinellidae</taxon>
        <taxon>Trichinella</taxon>
    </lineage>
</organism>